<dbReference type="SUPFAM" id="SSF52540">
    <property type="entry name" value="P-loop containing nucleoside triphosphate hydrolases"/>
    <property type="match status" value="1"/>
</dbReference>
<feature type="compositionally biased region" description="Acidic residues" evidence="2">
    <location>
        <begin position="140"/>
        <end position="149"/>
    </location>
</feature>
<feature type="region of interest" description="Disordered" evidence="2">
    <location>
        <begin position="126"/>
        <end position="149"/>
    </location>
</feature>
<dbReference type="AlphaFoldDB" id="A0A6A6JMB4"/>
<dbReference type="GeneID" id="54551199"/>
<dbReference type="RefSeq" id="XP_033655270.1">
    <property type="nucleotide sequence ID" value="XM_033798024.1"/>
</dbReference>
<protein>
    <recommendedName>
        <fullName evidence="3">Nephrocystin 3-like N-terminal domain-containing protein</fullName>
    </recommendedName>
</protein>
<dbReference type="Pfam" id="PF24883">
    <property type="entry name" value="NPHP3_N"/>
    <property type="match status" value="1"/>
</dbReference>
<proteinExistence type="predicted"/>
<keyword evidence="5" id="KW-1185">Reference proteome</keyword>
<dbReference type="InterPro" id="IPR056884">
    <property type="entry name" value="NPHP3-like_N"/>
</dbReference>
<evidence type="ECO:0000313" key="4">
    <source>
        <dbReference type="EMBL" id="KAF2277731.1"/>
    </source>
</evidence>
<organism evidence="4 5">
    <name type="scientific">Westerdykella ornata</name>
    <dbReference type="NCBI Taxonomy" id="318751"/>
    <lineage>
        <taxon>Eukaryota</taxon>
        <taxon>Fungi</taxon>
        <taxon>Dikarya</taxon>
        <taxon>Ascomycota</taxon>
        <taxon>Pezizomycotina</taxon>
        <taxon>Dothideomycetes</taxon>
        <taxon>Pleosporomycetidae</taxon>
        <taxon>Pleosporales</taxon>
        <taxon>Sporormiaceae</taxon>
        <taxon>Westerdykella</taxon>
    </lineage>
</organism>
<dbReference type="Proteomes" id="UP000800097">
    <property type="component" value="Unassembled WGS sequence"/>
</dbReference>
<accession>A0A6A6JMB4</accession>
<dbReference type="EMBL" id="ML986489">
    <property type="protein sequence ID" value="KAF2277731.1"/>
    <property type="molecule type" value="Genomic_DNA"/>
</dbReference>
<dbReference type="PANTHER" id="PTHR10039:SF14">
    <property type="entry name" value="NACHT DOMAIN-CONTAINING PROTEIN"/>
    <property type="match status" value="1"/>
</dbReference>
<keyword evidence="1" id="KW-0677">Repeat</keyword>
<reference evidence="4" key="1">
    <citation type="journal article" date="2020" name="Stud. Mycol.">
        <title>101 Dothideomycetes genomes: a test case for predicting lifestyles and emergence of pathogens.</title>
        <authorList>
            <person name="Haridas S."/>
            <person name="Albert R."/>
            <person name="Binder M."/>
            <person name="Bloem J."/>
            <person name="Labutti K."/>
            <person name="Salamov A."/>
            <person name="Andreopoulos B."/>
            <person name="Baker S."/>
            <person name="Barry K."/>
            <person name="Bills G."/>
            <person name="Bluhm B."/>
            <person name="Cannon C."/>
            <person name="Castanera R."/>
            <person name="Culley D."/>
            <person name="Daum C."/>
            <person name="Ezra D."/>
            <person name="Gonzalez J."/>
            <person name="Henrissat B."/>
            <person name="Kuo A."/>
            <person name="Liang C."/>
            <person name="Lipzen A."/>
            <person name="Lutzoni F."/>
            <person name="Magnuson J."/>
            <person name="Mondo S."/>
            <person name="Nolan M."/>
            <person name="Ohm R."/>
            <person name="Pangilinan J."/>
            <person name="Park H.-J."/>
            <person name="Ramirez L."/>
            <person name="Alfaro M."/>
            <person name="Sun H."/>
            <person name="Tritt A."/>
            <person name="Yoshinaga Y."/>
            <person name="Zwiers L.-H."/>
            <person name="Turgeon B."/>
            <person name="Goodwin S."/>
            <person name="Spatafora J."/>
            <person name="Crous P."/>
            <person name="Grigoriev I."/>
        </authorList>
    </citation>
    <scope>NUCLEOTIDE SEQUENCE</scope>
    <source>
        <strain evidence="4">CBS 379.55</strain>
    </source>
</reference>
<gene>
    <name evidence="4" type="ORF">EI97DRAFT_431817</name>
</gene>
<dbReference type="OrthoDB" id="674604at2759"/>
<feature type="domain" description="Nephrocystin 3-like N-terminal" evidence="3">
    <location>
        <begin position="69"/>
        <end position="255"/>
    </location>
</feature>
<dbReference type="InterPro" id="IPR027417">
    <property type="entry name" value="P-loop_NTPase"/>
</dbReference>
<evidence type="ECO:0000256" key="1">
    <source>
        <dbReference type="ARBA" id="ARBA00022737"/>
    </source>
</evidence>
<sequence>MTETGSKTGHRYLGTTIHGRGHHLGDHLGDTINNFYGHSTVNASHLKGATAAVFTSRHHEQEPFCLQGTHQDVLQDIYAWAYNAESLPVFWLRGMPGTGKSTIARTAAWSIAGDLHTKRRPVATWAFSRRPTSDPTDGERDAESEDSPDVDDAQYLFDVLALQLMSYEPLEPYISQSLRRSQHFPEMGLRQRWENFVIEPLKAAHEAEVLNQPACFVIDGLDQCKKAAQISTILNVLETASVGLHRLARFLITSRPERLIFDKLGDAQFATSFNLDQRSRAIVRADLSEICSNELPNLETEAIDELTYAADTSFSFMKRACVSLKSRAGSAVENRKYIITAFRWTKDRTDDPPDAVFNYRELYHRWFETVSPRYQQTWKDNFAKYINGMSVMFGPLPFESFTTLMALAFATESHVVSNFMLDVQSAVAISMDVKAPLRFIHSSFKRHLWAKMSRSESAPLHSALMRGCIELIRTKGQRELACLDKEARARQWIENDSGHGQPARRFDELITLNMSPECQYAFRYWLLHLEESYDSFIRVVEGKFQKYLIDYCRALLYLEGWIGCYRAMQCLDHHLTEFKRQAHSPAEDMWALKQGVFLLLEALQYNQKVLDDRPWHFPDIWHGILEDLGLFLN</sequence>
<name>A0A6A6JMB4_WESOR</name>
<evidence type="ECO:0000256" key="2">
    <source>
        <dbReference type="SAM" id="MobiDB-lite"/>
    </source>
</evidence>
<dbReference type="PANTHER" id="PTHR10039">
    <property type="entry name" value="AMELOGENIN"/>
    <property type="match status" value="1"/>
</dbReference>
<evidence type="ECO:0000313" key="5">
    <source>
        <dbReference type="Proteomes" id="UP000800097"/>
    </source>
</evidence>
<evidence type="ECO:0000259" key="3">
    <source>
        <dbReference type="Pfam" id="PF24883"/>
    </source>
</evidence>
<dbReference type="Gene3D" id="3.40.50.300">
    <property type="entry name" value="P-loop containing nucleotide triphosphate hydrolases"/>
    <property type="match status" value="1"/>
</dbReference>